<name>A0A2M7IYI4_9BACT</name>
<dbReference type="Gene3D" id="3.30.420.10">
    <property type="entry name" value="Ribonuclease H-like superfamily/Ribonuclease H"/>
    <property type="match status" value="1"/>
</dbReference>
<dbReference type="InterPro" id="IPR012337">
    <property type="entry name" value="RNaseH-like_sf"/>
</dbReference>
<gene>
    <name evidence="2" type="ORF">COZ78_01790</name>
</gene>
<evidence type="ECO:0000313" key="2">
    <source>
        <dbReference type="EMBL" id="PIX03166.1"/>
    </source>
</evidence>
<feature type="domain" description="RNase H type-1" evidence="1">
    <location>
        <begin position="7"/>
        <end position="144"/>
    </location>
</feature>
<dbReference type="SUPFAM" id="SSF53098">
    <property type="entry name" value="Ribonuclease H-like"/>
    <property type="match status" value="1"/>
</dbReference>
<dbReference type="Proteomes" id="UP000230505">
    <property type="component" value="Unassembled WGS sequence"/>
</dbReference>
<dbReference type="AlphaFoldDB" id="A0A2M7IYI4"/>
<dbReference type="InterPro" id="IPR053151">
    <property type="entry name" value="RNase_H-like"/>
</dbReference>
<sequence>MSFNNFFMQKIIINIDGGSRGNPGPAAFGVVFSHESGAVIKSYGETMGIATNNEAEYGGLIFALKKAKQIFGKENLKQYIFEIKSDSELLVCQLSHRYKVNGEKIQPLFLEAWNLLIDFSAVNFTAVPREQNSIADRLVNEALKTEGKNIGQTS</sequence>
<dbReference type="PROSITE" id="PS50879">
    <property type="entry name" value="RNASE_H_1"/>
    <property type="match status" value="1"/>
</dbReference>
<evidence type="ECO:0000259" key="1">
    <source>
        <dbReference type="PROSITE" id="PS50879"/>
    </source>
</evidence>
<dbReference type="PANTHER" id="PTHR47723:SF19">
    <property type="entry name" value="POLYNUCLEOTIDYL TRANSFERASE, RIBONUCLEASE H-LIKE SUPERFAMILY PROTEIN"/>
    <property type="match status" value="1"/>
</dbReference>
<dbReference type="PANTHER" id="PTHR47723">
    <property type="entry name" value="OS05G0353850 PROTEIN"/>
    <property type="match status" value="1"/>
</dbReference>
<dbReference type="GO" id="GO:0003676">
    <property type="term" value="F:nucleic acid binding"/>
    <property type="evidence" value="ECO:0007669"/>
    <property type="project" value="InterPro"/>
</dbReference>
<reference evidence="3" key="1">
    <citation type="submission" date="2017-09" db="EMBL/GenBank/DDBJ databases">
        <title>Depth-based differentiation of microbial function through sediment-hosted aquifers and enrichment of novel symbionts in the deep terrestrial subsurface.</title>
        <authorList>
            <person name="Probst A.J."/>
            <person name="Ladd B."/>
            <person name="Jarett J.K."/>
            <person name="Geller-Mcgrath D.E."/>
            <person name="Sieber C.M.K."/>
            <person name="Emerson J.B."/>
            <person name="Anantharaman K."/>
            <person name="Thomas B.C."/>
            <person name="Malmstrom R."/>
            <person name="Stieglmeier M."/>
            <person name="Klingl A."/>
            <person name="Woyke T."/>
            <person name="Ryan C.M."/>
            <person name="Banfield J.F."/>
        </authorList>
    </citation>
    <scope>NUCLEOTIDE SEQUENCE [LARGE SCALE GENOMIC DNA]</scope>
</reference>
<dbReference type="EMBL" id="PFHV01000046">
    <property type="protein sequence ID" value="PIX03166.1"/>
    <property type="molecule type" value="Genomic_DNA"/>
</dbReference>
<dbReference type="GO" id="GO:0004523">
    <property type="term" value="F:RNA-DNA hybrid ribonuclease activity"/>
    <property type="evidence" value="ECO:0007669"/>
    <property type="project" value="InterPro"/>
</dbReference>
<evidence type="ECO:0000313" key="3">
    <source>
        <dbReference type="Proteomes" id="UP000230505"/>
    </source>
</evidence>
<dbReference type="CDD" id="cd09279">
    <property type="entry name" value="RNase_HI_like"/>
    <property type="match status" value="1"/>
</dbReference>
<comment type="caution">
    <text evidence="2">The sequence shown here is derived from an EMBL/GenBank/DDBJ whole genome shotgun (WGS) entry which is preliminary data.</text>
</comment>
<proteinExistence type="predicted"/>
<protein>
    <recommendedName>
        <fullName evidence="1">RNase H type-1 domain-containing protein</fullName>
    </recommendedName>
</protein>
<accession>A0A2M7IYI4</accession>
<dbReference type="Pfam" id="PF13456">
    <property type="entry name" value="RVT_3"/>
    <property type="match status" value="1"/>
</dbReference>
<dbReference type="InterPro" id="IPR036397">
    <property type="entry name" value="RNaseH_sf"/>
</dbReference>
<dbReference type="InterPro" id="IPR002156">
    <property type="entry name" value="RNaseH_domain"/>
</dbReference>
<organism evidence="2 3">
    <name type="scientific">bacterium (Candidatus Gribaldobacteria) CG_4_8_14_3_um_filter_42_11</name>
    <dbReference type="NCBI Taxonomy" id="2014267"/>
    <lineage>
        <taxon>Bacteria</taxon>
        <taxon>Candidatus Gribaldobacteria</taxon>
    </lineage>
</organism>